<gene>
    <name evidence="1" type="ORF">CAL29_13150</name>
</gene>
<dbReference type="EMBL" id="NEVM01000002">
    <property type="protein sequence ID" value="OZI34455.1"/>
    <property type="molecule type" value="Genomic_DNA"/>
</dbReference>
<evidence type="ECO:0000313" key="2">
    <source>
        <dbReference type="Proteomes" id="UP000216020"/>
    </source>
</evidence>
<keyword evidence="2" id="KW-1185">Reference proteome</keyword>
<evidence type="ECO:0000313" key="1">
    <source>
        <dbReference type="EMBL" id="OZI34455.1"/>
    </source>
</evidence>
<reference evidence="2" key="1">
    <citation type="submission" date="2017-05" db="EMBL/GenBank/DDBJ databases">
        <title>Complete and WGS of Bordetella genogroups.</title>
        <authorList>
            <person name="Spilker T."/>
            <person name="Lipuma J."/>
        </authorList>
    </citation>
    <scope>NUCLEOTIDE SEQUENCE [LARGE SCALE GENOMIC DNA]</scope>
    <source>
        <strain evidence="2">AU16122</strain>
    </source>
</reference>
<keyword evidence="1" id="KW-0808">Transferase</keyword>
<dbReference type="Gene3D" id="3.90.550.10">
    <property type="entry name" value="Spore Coat Polysaccharide Biosynthesis Protein SpsA, Chain A"/>
    <property type="match status" value="1"/>
</dbReference>
<dbReference type="RefSeq" id="WP_094853447.1">
    <property type="nucleotide sequence ID" value="NZ_NEVM01000002.1"/>
</dbReference>
<dbReference type="SUPFAM" id="SSF53448">
    <property type="entry name" value="Nucleotide-diphospho-sugar transferases"/>
    <property type="match status" value="1"/>
</dbReference>
<sequence length="301" mass="34602">MDGPIRIFVGCDPNDCDLEQMMVLDHSARKHSSLPIEITWMRLSRDPASPWYCDPARQLGWRTETWSTPFSALRWAIPAACGFQGRALYLDADMLVRCDLADIWNMPMAAGTLVAARRVGERWLSCVSLWDCARARGHLPTLEALRADPAAHKKMKRLFARRPDLIHPLDARYNCVDGDGLPLDDIRILHYSDMGTQFSHRYAVPRLRAEGRTHWFDGEVLPHPRQDLAELFDRYYQEALQAGRRLDDYRNAPPFGALIKASQKDYTGNRPKPRRRNWLERLARHLAPGRSPDSREPAAHR</sequence>
<dbReference type="OrthoDB" id="583646at2"/>
<dbReference type="InterPro" id="IPR029044">
    <property type="entry name" value="Nucleotide-diphossugar_trans"/>
</dbReference>
<dbReference type="GO" id="GO:0016740">
    <property type="term" value="F:transferase activity"/>
    <property type="evidence" value="ECO:0007669"/>
    <property type="project" value="UniProtKB-KW"/>
</dbReference>
<organism evidence="1 2">
    <name type="scientific">Bordetella genomosp. 10</name>
    <dbReference type="NCBI Taxonomy" id="1416804"/>
    <lineage>
        <taxon>Bacteria</taxon>
        <taxon>Pseudomonadati</taxon>
        <taxon>Pseudomonadota</taxon>
        <taxon>Betaproteobacteria</taxon>
        <taxon>Burkholderiales</taxon>
        <taxon>Alcaligenaceae</taxon>
        <taxon>Bordetella</taxon>
    </lineage>
</organism>
<dbReference type="AlphaFoldDB" id="A0A261SBB5"/>
<dbReference type="Proteomes" id="UP000216020">
    <property type="component" value="Unassembled WGS sequence"/>
</dbReference>
<accession>A0A261SBB5</accession>
<name>A0A261SBB5_9BORD</name>
<proteinExistence type="predicted"/>
<protein>
    <submittedName>
        <fullName evidence="1">Glycosyl transferase</fullName>
    </submittedName>
</protein>
<comment type="caution">
    <text evidence="1">The sequence shown here is derived from an EMBL/GenBank/DDBJ whole genome shotgun (WGS) entry which is preliminary data.</text>
</comment>